<dbReference type="OrthoDB" id="5592486at2759"/>
<dbReference type="SUPFAM" id="SSF53474">
    <property type="entry name" value="alpha/beta-Hydrolases"/>
    <property type="match status" value="2"/>
</dbReference>
<keyword evidence="2" id="KW-0719">Serine esterase</keyword>
<dbReference type="InterPro" id="IPR029058">
    <property type="entry name" value="AB_hydrolase_fold"/>
</dbReference>
<dbReference type="Gene3D" id="3.40.50.1820">
    <property type="entry name" value="alpha/beta hydrolase"/>
    <property type="match status" value="2"/>
</dbReference>
<keyword evidence="4" id="KW-0813">Transport</keyword>
<feature type="compositionally biased region" description="Low complexity" evidence="5">
    <location>
        <begin position="127"/>
        <end position="143"/>
    </location>
</feature>
<comment type="function">
    <text evidence="4">Involved in inositol deacylation of GPI-anchored proteins which plays important roles in the quality control and ER-associated degradation of GPI-anchored proteins.</text>
</comment>
<dbReference type="GO" id="GO:0005829">
    <property type="term" value="C:cytosol"/>
    <property type="evidence" value="ECO:0007669"/>
    <property type="project" value="TreeGrafter"/>
</dbReference>
<organism evidence="7 8">
    <name type="scientific">Mycena venus</name>
    <dbReference type="NCBI Taxonomy" id="2733690"/>
    <lineage>
        <taxon>Eukaryota</taxon>
        <taxon>Fungi</taxon>
        <taxon>Dikarya</taxon>
        <taxon>Basidiomycota</taxon>
        <taxon>Agaricomycotina</taxon>
        <taxon>Agaricomycetes</taxon>
        <taxon>Agaricomycetidae</taxon>
        <taxon>Agaricales</taxon>
        <taxon>Marasmiineae</taxon>
        <taxon>Mycenaceae</taxon>
        <taxon>Mycena</taxon>
    </lineage>
</organism>
<keyword evidence="3 4" id="KW-0378">Hydrolase</keyword>
<protein>
    <recommendedName>
        <fullName evidence="4">GPI inositol-deacylase</fullName>
        <ecNumber evidence="4">3.1.-.-</ecNumber>
    </recommendedName>
</protein>
<evidence type="ECO:0000256" key="1">
    <source>
        <dbReference type="ARBA" id="ARBA00005622"/>
    </source>
</evidence>
<dbReference type="InterPro" id="IPR000801">
    <property type="entry name" value="Esterase-like"/>
</dbReference>
<dbReference type="GO" id="GO:0005789">
    <property type="term" value="C:endoplasmic reticulum membrane"/>
    <property type="evidence" value="ECO:0007669"/>
    <property type="project" value="UniProtKB-SubCell"/>
</dbReference>
<dbReference type="GO" id="GO:0046294">
    <property type="term" value="P:formaldehyde catabolic process"/>
    <property type="evidence" value="ECO:0007669"/>
    <property type="project" value="InterPro"/>
</dbReference>
<feature type="region of interest" description="Disordered" evidence="5">
    <location>
        <begin position="1"/>
        <end position="27"/>
    </location>
</feature>
<name>A0A8H6XFY2_9AGAR</name>
<dbReference type="GO" id="GO:0018738">
    <property type="term" value="F:S-formylglutathione hydrolase activity"/>
    <property type="evidence" value="ECO:0007669"/>
    <property type="project" value="InterPro"/>
</dbReference>
<feature type="region of interest" description="Disordered" evidence="5">
    <location>
        <begin position="70"/>
        <end position="90"/>
    </location>
</feature>
<feature type="compositionally biased region" description="Pro residues" evidence="5">
    <location>
        <begin position="75"/>
        <end position="86"/>
    </location>
</feature>
<feature type="compositionally biased region" description="Low complexity" evidence="5">
    <location>
        <begin position="1"/>
        <end position="20"/>
    </location>
</feature>
<comment type="similarity">
    <text evidence="1">Belongs to the esterase D family.</text>
</comment>
<evidence type="ECO:0000256" key="4">
    <source>
        <dbReference type="RuleBase" id="RU365011"/>
    </source>
</evidence>
<keyword evidence="8" id="KW-1185">Reference proteome</keyword>
<comment type="subcellular location">
    <subcellularLocation>
        <location evidence="4">Endoplasmic reticulum membrane</location>
    </subcellularLocation>
</comment>
<keyword evidence="4" id="KW-0256">Endoplasmic reticulum</keyword>
<dbReference type="Pfam" id="PF00756">
    <property type="entry name" value="Esterase"/>
    <property type="match status" value="1"/>
</dbReference>
<dbReference type="GO" id="GO:0015031">
    <property type="term" value="P:protein transport"/>
    <property type="evidence" value="ECO:0007669"/>
    <property type="project" value="UniProtKB-KW"/>
</dbReference>
<feature type="domain" description="GPI inositol-deacylase PGAP1-like alpha/beta" evidence="6">
    <location>
        <begin position="268"/>
        <end position="316"/>
    </location>
</feature>
<dbReference type="InterPro" id="IPR012908">
    <property type="entry name" value="PGAP1-ab_dom-like"/>
</dbReference>
<dbReference type="AlphaFoldDB" id="A0A8H6XFY2"/>
<dbReference type="GO" id="GO:0052689">
    <property type="term" value="F:carboxylic ester hydrolase activity"/>
    <property type="evidence" value="ECO:0007669"/>
    <property type="project" value="UniProtKB-KW"/>
</dbReference>
<evidence type="ECO:0000256" key="3">
    <source>
        <dbReference type="ARBA" id="ARBA00022801"/>
    </source>
</evidence>
<evidence type="ECO:0000313" key="8">
    <source>
        <dbReference type="Proteomes" id="UP000620124"/>
    </source>
</evidence>
<keyword evidence="4" id="KW-0472">Membrane</keyword>
<dbReference type="PANTHER" id="PTHR10061">
    <property type="entry name" value="S-FORMYLGLUTATHIONE HYDROLASE"/>
    <property type="match status" value="1"/>
</dbReference>
<dbReference type="InterPro" id="IPR014186">
    <property type="entry name" value="S-formylglutathione_hydrol"/>
</dbReference>
<feature type="region of interest" description="Disordered" evidence="5">
    <location>
        <begin position="111"/>
        <end position="158"/>
    </location>
</feature>
<evidence type="ECO:0000256" key="5">
    <source>
        <dbReference type="SAM" id="MobiDB-lite"/>
    </source>
</evidence>
<evidence type="ECO:0000256" key="2">
    <source>
        <dbReference type="ARBA" id="ARBA00022487"/>
    </source>
</evidence>
<gene>
    <name evidence="7" type="ORF">MVEN_01896700</name>
</gene>
<comment type="similarity">
    <text evidence="4">Belongs to the GPI inositol-deacylase family.</text>
</comment>
<keyword evidence="4" id="KW-0653">Protein transport</keyword>
<evidence type="ECO:0000259" key="6">
    <source>
        <dbReference type="Pfam" id="PF07819"/>
    </source>
</evidence>
<reference evidence="7" key="1">
    <citation type="submission" date="2020-05" db="EMBL/GenBank/DDBJ databases">
        <title>Mycena genomes resolve the evolution of fungal bioluminescence.</title>
        <authorList>
            <person name="Tsai I.J."/>
        </authorList>
    </citation>
    <scope>NUCLEOTIDE SEQUENCE</scope>
    <source>
        <strain evidence="7">CCC161011</strain>
    </source>
</reference>
<dbReference type="EC" id="3.1.-.-" evidence="4"/>
<dbReference type="Pfam" id="PF07819">
    <property type="entry name" value="PGAP1"/>
    <property type="match status" value="1"/>
</dbReference>
<sequence length="729" mass="79394">MATSTNPTAANNSANNPTSSRPRTPLSQRLETLVDGQPRMQAARKSAVDHITPSSTQPILRWLGNWSPYGRASPDPSPPSSCPPSPSLASLNEALTEPIAFPATAHLPQSFTPSRALSRPPPFLDNLTRSTLPTASLSSPSTSPEREPLPTASESPIARWWFQSENKENVDALLDQDDRADSVQQEQHLLRNKYRSPKNPVVFCHGLLGFDSVTIGPSIAPMEVTHWRGIKEVLEANGTEVLITRVPATSSPVDRAKVLEEKISATYPGRSVHLIGHSMGGLDCRYLTTHLTQRKFRVLSITTIATPHRGSSFADHFLATVGRTRMPSVLSLLDLLPNGGGDGKAFECLTIESMRKFNEETPDDPTVRYFSWGATYEPGLIDTWKWPHSVVLEHEGENDGLVSVASSKWGTYLGTLQGVSHLNLVGWINTAQYKWAEMMGREITFRPATFYLGIADMLAGEVEGQSPVDQQKANESAALGGLNSNFNLFLPPQATSGKVPLLVYLAGLTCTEDNGAQKGGFFGPASAKGIALLFPDTSPRGAGIDGEDADWDFGTGAGFYLNATHPKFSKHYNMLTHVTLELPQVLGAADLPIGFGGHGALTLYLASKINQYRSVSAFSPICNPVNCPWGQKAFNGYLQGGVTEAAAQYDATELIKKSTDPVHILIDYGTGDNFYQQKQLLPENFLKAARDAGHDESQVQVRSQEGYDHSYYFISTFAADHINFHAEFL</sequence>
<evidence type="ECO:0000313" key="7">
    <source>
        <dbReference type="EMBL" id="KAF7339802.1"/>
    </source>
</evidence>
<proteinExistence type="inferred from homology"/>
<dbReference type="Proteomes" id="UP000620124">
    <property type="component" value="Unassembled WGS sequence"/>
</dbReference>
<dbReference type="PANTHER" id="PTHR10061:SF0">
    <property type="entry name" value="S-FORMYLGLUTATHIONE HYDROLASE"/>
    <property type="match status" value="1"/>
</dbReference>
<comment type="caution">
    <text evidence="7">The sequence shown here is derived from an EMBL/GenBank/DDBJ whole genome shotgun (WGS) entry which is preliminary data.</text>
</comment>
<accession>A0A8H6XFY2</accession>
<dbReference type="EMBL" id="JACAZI010000019">
    <property type="protein sequence ID" value="KAF7339802.1"/>
    <property type="molecule type" value="Genomic_DNA"/>
</dbReference>